<reference evidence="1 2" key="2">
    <citation type="journal article" date="2022" name="Mol. Ecol. Resour.">
        <title>The genomes of chicory, endive, great burdock and yacon provide insights into Asteraceae paleo-polyploidization history and plant inulin production.</title>
        <authorList>
            <person name="Fan W."/>
            <person name="Wang S."/>
            <person name="Wang H."/>
            <person name="Wang A."/>
            <person name="Jiang F."/>
            <person name="Liu H."/>
            <person name="Zhao H."/>
            <person name="Xu D."/>
            <person name="Zhang Y."/>
        </authorList>
    </citation>
    <scope>NUCLEOTIDE SEQUENCE [LARGE SCALE GENOMIC DNA]</scope>
    <source>
        <strain evidence="2">cv. Niubang</strain>
    </source>
</reference>
<organism evidence="1 2">
    <name type="scientific">Arctium lappa</name>
    <name type="common">Greater burdock</name>
    <name type="synonym">Lappa major</name>
    <dbReference type="NCBI Taxonomy" id="4217"/>
    <lineage>
        <taxon>Eukaryota</taxon>
        <taxon>Viridiplantae</taxon>
        <taxon>Streptophyta</taxon>
        <taxon>Embryophyta</taxon>
        <taxon>Tracheophyta</taxon>
        <taxon>Spermatophyta</taxon>
        <taxon>Magnoliopsida</taxon>
        <taxon>eudicotyledons</taxon>
        <taxon>Gunneridae</taxon>
        <taxon>Pentapetalae</taxon>
        <taxon>asterids</taxon>
        <taxon>campanulids</taxon>
        <taxon>Asterales</taxon>
        <taxon>Asteraceae</taxon>
        <taxon>Carduoideae</taxon>
        <taxon>Cardueae</taxon>
        <taxon>Arctiinae</taxon>
        <taxon>Arctium</taxon>
    </lineage>
</organism>
<proteinExistence type="predicted"/>
<dbReference type="EMBL" id="CM042048">
    <property type="protein sequence ID" value="KAI3758069.1"/>
    <property type="molecule type" value="Genomic_DNA"/>
</dbReference>
<comment type="caution">
    <text evidence="1">The sequence shown here is derived from an EMBL/GenBank/DDBJ whole genome shotgun (WGS) entry which is preliminary data.</text>
</comment>
<accession>A0ACB9EGM1</accession>
<evidence type="ECO:0000313" key="1">
    <source>
        <dbReference type="EMBL" id="KAI3758069.1"/>
    </source>
</evidence>
<gene>
    <name evidence="1" type="ORF">L6452_05616</name>
</gene>
<protein>
    <submittedName>
        <fullName evidence="1">Uncharacterized protein</fullName>
    </submittedName>
</protein>
<sequence length="70" mass="7957">MFVSEYLDHWKRFVNDLSLVKSVVYCKLKEAIAHGCRVSTETVDGKPYLYKAKEALARKLQRAGKLIAAV</sequence>
<keyword evidence="2" id="KW-1185">Reference proteome</keyword>
<evidence type="ECO:0000313" key="2">
    <source>
        <dbReference type="Proteomes" id="UP001055879"/>
    </source>
</evidence>
<reference evidence="2" key="1">
    <citation type="journal article" date="2022" name="Mol. Ecol. Resour.">
        <title>The genomes of chicory, endive, great burdock and yacon provide insights into Asteraceae palaeo-polyploidization history and plant inulin production.</title>
        <authorList>
            <person name="Fan W."/>
            <person name="Wang S."/>
            <person name="Wang H."/>
            <person name="Wang A."/>
            <person name="Jiang F."/>
            <person name="Liu H."/>
            <person name="Zhao H."/>
            <person name="Xu D."/>
            <person name="Zhang Y."/>
        </authorList>
    </citation>
    <scope>NUCLEOTIDE SEQUENCE [LARGE SCALE GENOMIC DNA]</scope>
    <source>
        <strain evidence="2">cv. Niubang</strain>
    </source>
</reference>
<dbReference type="Proteomes" id="UP001055879">
    <property type="component" value="Linkage Group LG02"/>
</dbReference>
<name>A0ACB9EGM1_ARCLA</name>